<dbReference type="AlphaFoldDB" id="A0A9W7QGG5"/>
<dbReference type="Proteomes" id="UP000475765">
    <property type="component" value="Unassembled WGS sequence"/>
</dbReference>
<gene>
    <name evidence="1" type="ORF">F8172_13660</name>
</gene>
<accession>A0A9W7QGG5</accession>
<name>A0A9W7QGG5_BACCE</name>
<organism evidence="1 2">
    <name type="scientific">Bacillus cereus</name>
    <dbReference type="NCBI Taxonomy" id="1396"/>
    <lineage>
        <taxon>Bacteria</taxon>
        <taxon>Bacillati</taxon>
        <taxon>Bacillota</taxon>
        <taxon>Bacilli</taxon>
        <taxon>Bacillales</taxon>
        <taxon>Bacillaceae</taxon>
        <taxon>Bacillus</taxon>
        <taxon>Bacillus cereus group</taxon>
    </lineage>
</organism>
<comment type="caution">
    <text evidence="1">The sequence shown here is derived from an EMBL/GenBank/DDBJ whole genome shotgun (WGS) entry which is preliminary data.</text>
</comment>
<evidence type="ECO:0000313" key="1">
    <source>
        <dbReference type="EMBL" id="KAB2395447.1"/>
    </source>
</evidence>
<protein>
    <submittedName>
        <fullName evidence="1">Uncharacterized protein</fullName>
    </submittedName>
</protein>
<reference evidence="1 2" key="1">
    <citation type="submission" date="2019-10" db="EMBL/GenBank/DDBJ databases">
        <title>Bacillus from the desert of Cuatro Cinegas, Coahuila.</title>
        <authorList>
            <person name="Olmedo-Alvarez G."/>
            <person name="Saldana S."/>
            <person name="Barcelo D."/>
        </authorList>
    </citation>
    <scope>NUCLEOTIDE SEQUENCE [LARGE SCALE GENOMIC DNA]</scope>
    <source>
        <strain evidence="1 2">CH417_13T</strain>
    </source>
</reference>
<proteinExistence type="predicted"/>
<dbReference type="EMBL" id="WBPP01000016">
    <property type="protein sequence ID" value="KAB2395447.1"/>
    <property type="molecule type" value="Genomic_DNA"/>
</dbReference>
<evidence type="ECO:0000313" key="2">
    <source>
        <dbReference type="Proteomes" id="UP000475765"/>
    </source>
</evidence>
<sequence>MDFFRFLDTTTDKNGTNLLLKLSIKYTYKTGVHDNSLILSRYLPGSKIPTTKFSESKEVRWGPCCP</sequence>